<accession>A0A8E2B2U5</accession>
<protein>
    <submittedName>
        <fullName evidence="2">DUF3040 domain-containing protein</fullName>
    </submittedName>
</protein>
<keyword evidence="1" id="KW-1133">Transmembrane helix</keyword>
<dbReference type="InterPro" id="IPR021401">
    <property type="entry name" value="DUF3040"/>
</dbReference>
<dbReference type="Pfam" id="PF11239">
    <property type="entry name" value="DUF3040"/>
    <property type="match status" value="1"/>
</dbReference>
<organism evidence="2 3">
    <name type="scientific">Amycolatopsis echigonensis</name>
    <dbReference type="NCBI Taxonomy" id="2576905"/>
    <lineage>
        <taxon>Bacteria</taxon>
        <taxon>Bacillati</taxon>
        <taxon>Actinomycetota</taxon>
        <taxon>Actinomycetes</taxon>
        <taxon>Pseudonocardiales</taxon>
        <taxon>Pseudonocardiaceae</taxon>
        <taxon>Amycolatopsis</taxon>
    </lineage>
</organism>
<sequence length="110" mass="12344">MAESAEKSRQGRRAERTMALRDHEQHQLDEIERYLAQENPRLARRFEKFRPMPVLSFAAAALGVLSVFLTGLVTLVVGFGMGSAAPIAVGAVLTTAIPLAIVWFYRCRWR</sequence>
<gene>
    <name evidence="2" type="ORF">H5411_14325</name>
</gene>
<evidence type="ECO:0000256" key="1">
    <source>
        <dbReference type="SAM" id="Phobius"/>
    </source>
</evidence>
<dbReference type="AlphaFoldDB" id="A0A8E2B2U5"/>
<name>A0A8E2B2U5_9PSEU</name>
<evidence type="ECO:0000313" key="2">
    <source>
        <dbReference type="EMBL" id="MBB2500296.1"/>
    </source>
</evidence>
<evidence type="ECO:0000313" key="3">
    <source>
        <dbReference type="Proteomes" id="UP000550260"/>
    </source>
</evidence>
<keyword evidence="1" id="KW-0472">Membrane</keyword>
<comment type="caution">
    <text evidence="2">The sequence shown here is derived from an EMBL/GenBank/DDBJ whole genome shotgun (WGS) entry which is preliminary data.</text>
</comment>
<feature type="transmembrane region" description="Helical" evidence="1">
    <location>
        <begin position="54"/>
        <end position="79"/>
    </location>
</feature>
<feature type="transmembrane region" description="Helical" evidence="1">
    <location>
        <begin position="85"/>
        <end position="105"/>
    </location>
</feature>
<reference evidence="2 3" key="1">
    <citation type="submission" date="2020-08" db="EMBL/GenBank/DDBJ databases">
        <title>Amycolatopsis echigonensis JCM 21831.</title>
        <authorList>
            <person name="Tedsree N."/>
            <person name="Kuncharoen N."/>
            <person name="Likhitwitayawuid K."/>
            <person name="Tanasupawat S."/>
        </authorList>
    </citation>
    <scope>NUCLEOTIDE SEQUENCE [LARGE SCALE GENOMIC DNA]</scope>
    <source>
        <strain evidence="2 3">JCM 21831</strain>
    </source>
</reference>
<dbReference type="EMBL" id="JACJHR010000017">
    <property type="protein sequence ID" value="MBB2500296.1"/>
    <property type="molecule type" value="Genomic_DNA"/>
</dbReference>
<proteinExistence type="predicted"/>
<keyword evidence="1" id="KW-0812">Transmembrane</keyword>
<dbReference type="Proteomes" id="UP000550260">
    <property type="component" value="Unassembled WGS sequence"/>
</dbReference>